<evidence type="ECO:0000313" key="2">
    <source>
        <dbReference type="WBParaSite" id="L893_g9754.t1"/>
    </source>
</evidence>
<organism evidence="1 2">
    <name type="scientific">Steinernema glaseri</name>
    <dbReference type="NCBI Taxonomy" id="37863"/>
    <lineage>
        <taxon>Eukaryota</taxon>
        <taxon>Metazoa</taxon>
        <taxon>Ecdysozoa</taxon>
        <taxon>Nematoda</taxon>
        <taxon>Chromadorea</taxon>
        <taxon>Rhabditida</taxon>
        <taxon>Tylenchina</taxon>
        <taxon>Panagrolaimomorpha</taxon>
        <taxon>Strongyloidoidea</taxon>
        <taxon>Steinernematidae</taxon>
        <taxon>Steinernema</taxon>
    </lineage>
</organism>
<dbReference type="WBParaSite" id="L893_g9754.t1">
    <property type="protein sequence ID" value="L893_g9754.t1"/>
    <property type="gene ID" value="L893_g9754"/>
</dbReference>
<keyword evidence="1" id="KW-1185">Reference proteome</keyword>
<evidence type="ECO:0000313" key="1">
    <source>
        <dbReference type="Proteomes" id="UP000095287"/>
    </source>
</evidence>
<proteinExistence type="predicted"/>
<dbReference type="Proteomes" id="UP000095287">
    <property type="component" value="Unplaced"/>
</dbReference>
<sequence>MSLSRSLKAPLFFHRNRRDVRLILMAPTSCASGNKDLWTHLWTKTMERRRLDGLETHSTGRESQSAKGGGHSVQNFLSGHRISAVVLPSARRVQVDRIGALPRPSARGGTEDEEGFGDEMRLGKPHFYLLCRLPSIIINTVIGHFSTFSSNSDYPEDNIPRLNR</sequence>
<accession>A0A1I8AVY1</accession>
<name>A0A1I8AVY1_9BILA</name>
<reference evidence="2" key="1">
    <citation type="submission" date="2016-11" db="UniProtKB">
        <authorList>
            <consortium name="WormBaseParasite"/>
        </authorList>
    </citation>
    <scope>IDENTIFICATION</scope>
</reference>
<protein>
    <submittedName>
        <fullName evidence="2">Uncharacterized protein</fullName>
    </submittedName>
</protein>
<dbReference type="AlphaFoldDB" id="A0A1I8AVY1"/>